<protein>
    <submittedName>
        <fullName evidence="2">Uncharacterized protein</fullName>
    </submittedName>
</protein>
<sequence length="68" mass="7713">MEQSLWGEHNPHPHGTNDPSRCRINGLFHLKRWPISPSGIQSPQAPTVHQAMTHTLSPQDRDVELARL</sequence>
<organism evidence="2">
    <name type="scientific">Oryza meridionalis</name>
    <dbReference type="NCBI Taxonomy" id="40149"/>
    <lineage>
        <taxon>Eukaryota</taxon>
        <taxon>Viridiplantae</taxon>
        <taxon>Streptophyta</taxon>
        <taxon>Embryophyta</taxon>
        <taxon>Tracheophyta</taxon>
        <taxon>Spermatophyta</taxon>
        <taxon>Magnoliopsida</taxon>
        <taxon>Liliopsida</taxon>
        <taxon>Poales</taxon>
        <taxon>Poaceae</taxon>
        <taxon>BOP clade</taxon>
        <taxon>Oryzoideae</taxon>
        <taxon>Oryzeae</taxon>
        <taxon>Oryzinae</taxon>
        <taxon>Oryza</taxon>
    </lineage>
</organism>
<feature type="region of interest" description="Disordered" evidence="1">
    <location>
        <begin position="1"/>
        <end position="21"/>
    </location>
</feature>
<accession>A0A0E0D2E5</accession>
<reference evidence="2" key="1">
    <citation type="submission" date="2015-04" db="UniProtKB">
        <authorList>
            <consortium name="EnsemblPlants"/>
        </authorList>
    </citation>
    <scope>IDENTIFICATION</scope>
</reference>
<reference evidence="2" key="2">
    <citation type="submission" date="2018-05" db="EMBL/GenBank/DDBJ databases">
        <title>OmerRS3 (Oryza meridionalis Reference Sequence Version 3).</title>
        <authorList>
            <person name="Zhang J."/>
            <person name="Kudrna D."/>
            <person name="Lee S."/>
            <person name="Talag J."/>
            <person name="Welchert J."/>
            <person name="Wing R.A."/>
        </authorList>
    </citation>
    <scope>NUCLEOTIDE SEQUENCE [LARGE SCALE GENOMIC DNA]</scope>
    <source>
        <strain evidence="2">cv. OR44</strain>
    </source>
</reference>
<dbReference type="Proteomes" id="UP000008021">
    <property type="component" value="Chromosome 3"/>
</dbReference>
<dbReference type="AlphaFoldDB" id="A0A0E0D2E5"/>
<proteinExistence type="predicted"/>
<evidence type="ECO:0000256" key="1">
    <source>
        <dbReference type="SAM" id="MobiDB-lite"/>
    </source>
</evidence>
<keyword evidence="3" id="KW-1185">Reference proteome</keyword>
<dbReference type="EnsemblPlants" id="OMERI03G20020.1">
    <property type="protein sequence ID" value="OMERI03G20020.1"/>
    <property type="gene ID" value="OMERI03G20020"/>
</dbReference>
<dbReference type="Gramene" id="OMERI03G20020.1">
    <property type="protein sequence ID" value="OMERI03G20020.1"/>
    <property type="gene ID" value="OMERI03G20020"/>
</dbReference>
<evidence type="ECO:0000313" key="2">
    <source>
        <dbReference type="EnsemblPlants" id="OMERI03G20020.1"/>
    </source>
</evidence>
<evidence type="ECO:0000313" key="3">
    <source>
        <dbReference type="Proteomes" id="UP000008021"/>
    </source>
</evidence>
<dbReference type="HOGENOM" id="CLU_2798275_0_0_1"/>
<name>A0A0E0D2E5_9ORYZ</name>